<keyword evidence="7" id="KW-0735">Signal-anchor</keyword>
<evidence type="ECO:0000256" key="8">
    <source>
        <dbReference type="ARBA" id="ARBA00022989"/>
    </source>
</evidence>
<evidence type="ECO:0000256" key="6">
    <source>
        <dbReference type="ARBA" id="ARBA00022692"/>
    </source>
</evidence>
<gene>
    <name evidence="14" type="ORF">PBRASI_LOCUS4346</name>
</gene>
<reference evidence="14" key="1">
    <citation type="submission" date="2021-06" db="EMBL/GenBank/DDBJ databases">
        <authorList>
            <person name="Kallberg Y."/>
            <person name="Tangrot J."/>
            <person name="Rosling A."/>
        </authorList>
    </citation>
    <scope>NUCLEOTIDE SEQUENCE</scope>
    <source>
        <strain evidence="14">BR232B</strain>
    </source>
</reference>
<name>A0A9N9FI75_9GLOM</name>
<keyword evidence="12" id="KW-0333">Golgi apparatus</keyword>
<evidence type="ECO:0000256" key="12">
    <source>
        <dbReference type="RuleBase" id="RU003832"/>
    </source>
</evidence>
<evidence type="ECO:0000256" key="3">
    <source>
        <dbReference type="ARBA" id="ARBA00008919"/>
    </source>
</evidence>
<keyword evidence="10" id="KW-0325">Glycoprotein</keyword>
<dbReference type="Gene3D" id="3.40.50.11660">
    <property type="entry name" value="Glycosyl transferase family 10, C-terminal domain"/>
    <property type="match status" value="2"/>
</dbReference>
<evidence type="ECO:0000256" key="4">
    <source>
        <dbReference type="ARBA" id="ARBA00022676"/>
    </source>
</evidence>
<evidence type="ECO:0000313" key="14">
    <source>
        <dbReference type="EMBL" id="CAG8535927.1"/>
    </source>
</evidence>
<dbReference type="Proteomes" id="UP000789739">
    <property type="component" value="Unassembled WGS sequence"/>
</dbReference>
<evidence type="ECO:0000256" key="9">
    <source>
        <dbReference type="ARBA" id="ARBA00023136"/>
    </source>
</evidence>
<keyword evidence="8" id="KW-1133">Transmembrane helix</keyword>
<proteinExistence type="inferred from homology"/>
<accession>A0A9N9FI75</accession>
<dbReference type="PANTHER" id="PTHR11929">
    <property type="entry name" value="ALPHA- 1,3 -FUCOSYLTRANSFERASE"/>
    <property type="match status" value="1"/>
</dbReference>
<feature type="non-terminal residue" evidence="14">
    <location>
        <position position="784"/>
    </location>
</feature>
<dbReference type="InterPro" id="IPR055270">
    <property type="entry name" value="Glyco_tran_10_C"/>
</dbReference>
<evidence type="ECO:0000256" key="7">
    <source>
        <dbReference type="ARBA" id="ARBA00022968"/>
    </source>
</evidence>
<dbReference type="PANTHER" id="PTHR11929:SF194">
    <property type="entry name" value="ALPHA-(1,3)-FUCOSYLTRANSFERASE 10"/>
    <property type="match status" value="1"/>
</dbReference>
<evidence type="ECO:0000256" key="10">
    <source>
        <dbReference type="ARBA" id="ARBA00023180"/>
    </source>
</evidence>
<keyword evidence="5 12" id="KW-0808">Transferase</keyword>
<dbReference type="EC" id="2.4.1.-" evidence="12"/>
<keyword evidence="4 12" id="KW-0328">Glycosyltransferase</keyword>
<sequence length="784" mass="92455">RKSFKAYGPPGRELSILHWRYLTFATAEAIDWQKFSAELCPYPPELVPFFKKLYNKFVKGHILTVNPWPIGYAPCVFWYIFQGNDKGTCKNGQSYYIHANYTLWRETDVIFVDYPFYFKEEEAPFFDIIQMPPRRSNQTWWMYFPDEGLGYYPFVGLDTFWSMFDLTMGSPDAIFDIFKPTYPVNNIDIFYDTRVKFENKRNDVLFVWMAGNCYANNKRENYVRELMNHTKVHSYGNCLHNQDASDEILKKYGLEKGQAPGYWKEHMYDIKKDICSSYKFVLAFENSNCEGYVTEKVYNALLADAIPIYMGASDIDDYAPPGSMIKVTDYESISALVEHTEMIANNKTLYESYFAWKKDKTHKNFCKKCRPLDDSEICTFLERVEWRKSFKAYGPPGRELSILHWRYLTFAIAQAIDWHTISQELCPYPPELVPFFKILYSKFAASYSPKVYEWPVGYAPCLLWYYQQGDQRAICKNGQSYHIHANYTLWREADVIYMDYPFLFHQEEAPFFHTTQMPPRRSKQTWWMYFPDEGLGYYSFVGLDTLRNMFDLTMGSPGNIFDIFKPTHPVNNIDIFYDTHVKFENKRNDVLFVWMAGNCYAKNKRENYIRELMNHTKVHSYGDCLHNQDASDEILKKYGLKKGQQAPGYWQGYMFDIKKDICSSYKFVLAFENSNCEGYVTEKVYNALLADAIPIYMGASDIDDYVPPGSVIKVTDYESISALVEHTEMIANNKTLYESYFAWKKDKTHDNFCKKCRPLDDSDICTFLERVEWYSRLWCDSNEY</sequence>
<keyword evidence="15" id="KW-1185">Reference proteome</keyword>
<dbReference type="InterPro" id="IPR001503">
    <property type="entry name" value="Glyco_trans_10"/>
</dbReference>
<dbReference type="GO" id="GO:0032580">
    <property type="term" value="C:Golgi cisterna membrane"/>
    <property type="evidence" value="ECO:0007669"/>
    <property type="project" value="UniProtKB-SubCell"/>
</dbReference>
<comment type="similarity">
    <text evidence="3 12">Belongs to the glycosyltransferase 10 family.</text>
</comment>
<feature type="domain" description="Fucosyltransferase C-terminal" evidence="13">
    <location>
        <begin position="589"/>
        <end position="771"/>
    </location>
</feature>
<organism evidence="14 15">
    <name type="scientific">Paraglomus brasilianum</name>
    <dbReference type="NCBI Taxonomy" id="144538"/>
    <lineage>
        <taxon>Eukaryota</taxon>
        <taxon>Fungi</taxon>
        <taxon>Fungi incertae sedis</taxon>
        <taxon>Mucoromycota</taxon>
        <taxon>Glomeromycotina</taxon>
        <taxon>Glomeromycetes</taxon>
        <taxon>Paraglomerales</taxon>
        <taxon>Paraglomeraceae</taxon>
        <taxon>Paraglomus</taxon>
    </lineage>
</organism>
<protein>
    <recommendedName>
        <fullName evidence="12">Fucosyltransferase</fullName>
        <ecNumber evidence="12">2.4.1.-</ecNumber>
    </recommendedName>
</protein>
<comment type="caution">
    <text evidence="14">The sequence shown here is derived from an EMBL/GenBank/DDBJ whole genome shotgun (WGS) entry which is preliminary data.</text>
</comment>
<dbReference type="Pfam" id="PF00852">
    <property type="entry name" value="Glyco_transf_10"/>
    <property type="match status" value="2"/>
</dbReference>
<keyword evidence="9" id="KW-0472">Membrane</keyword>
<dbReference type="GO" id="GO:0046920">
    <property type="term" value="F:alpha-(1-&gt;3)-fucosyltransferase activity"/>
    <property type="evidence" value="ECO:0007669"/>
    <property type="project" value="TreeGrafter"/>
</dbReference>
<dbReference type="EMBL" id="CAJVPI010000444">
    <property type="protein sequence ID" value="CAG8535927.1"/>
    <property type="molecule type" value="Genomic_DNA"/>
</dbReference>
<dbReference type="AlphaFoldDB" id="A0A9N9FI75"/>
<evidence type="ECO:0000256" key="11">
    <source>
        <dbReference type="ARBA" id="ARBA00037847"/>
    </source>
</evidence>
<keyword evidence="6 12" id="KW-0812">Transmembrane</keyword>
<evidence type="ECO:0000256" key="5">
    <source>
        <dbReference type="ARBA" id="ARBA00022679"/>
    </source>
</evidence>
<dbReference type="InterPro" id="IPR038577">
    <property type="entry name" value="GT10-like_C_sf"/>
</dbReference>
<dbReference type="SUPFAM" id="SSF53756">
    <property type="entry name" value="UDP-Glycosyltransferase/glycogen phosphorylase"/>
    <property type="match status" value="2"/>
</dbReference>
<comment type="pathway">
    <text evidence="2">Protein modification; protein glycosylation.</text>
</comment>
<evidence type="ECO:0000256" key="1">
    <source>
        <dbReference type="ARBA" id="ARBA00004606"/>
    </source>
</evidence>
<evidence type="ECO:0000313" key="15">
    <source>
        <dbReference type="Proteomes" id="UP000789739"/>
    </source>
</evidence>
<dbReference type="FunFam" id="3.40.50.11660:FF:000002">
    <property type="entry name" value="Alpha-(1,3)-fucosyltransferase"/>
    <property type="match status" value="2"/>
</dbReference>
<feature type="domain" description="Fucosyltransferase C-terminal" evidence="13">
    <location>
        <begin position="203"/>
        <end position="389"/>
    </location>
</feature>
<evidence type="ECO:0000256" key="2">
    <source>
        <dbReference type="ARBA" id="ARBA00004922"/>
    </source>
</evidence>
<comment type="subcellular location">
    <subcellularLocation>
        <location evidence="11">Endomembrane system</location>
        <topology evidence="11">Single-pass membrane protein</topology>
    </subcellularLocation>
    <subcellularLocation>
        <location evidence="12">Golgi apparatus</location>
        <location evidence="12">Golgi stack membrane</location>
        <topology evidence="12">Single-pass type II membrane protein</topology>
    </subcellularLocation>
    <subcellularLocation>
        <location evidence="1">Membrane</location>
        <topology evidence="1">Single-pass type II membrane protein</topology>
    </subcellularLocation>
</comment>
<evidence type="ECO:0000259" key="13">
    <source>
        <dbReference type="Pfam" id="PF00852"/>
    </source>
</evidence>
<dbReference type="OrthoDB" id="427096at2759"/>